<dbReference type="Gene3D" id="3.40.30.10">
    <property type="entry name" value="Glutaredoxin"/>
    <property type="match status" value="1"/>
</dbReference>
<dbReference type="PANTHER" id="PTHR34386:SF1">
    <property type="entry name" value="GLUTAREDOXIN-LIKE PROTEIN NRDH"/>
    <property type="match status" value="1"/>
</dbReference>
<keyword evidence="1" id="KW-0472">Membrane</keyword>
<sequence>MIPNIPVILFLMIITVYSTTTCPYCMQLKKYLDERSISYTEKVIDQDDAAREEMLADSGGFMGVPFTVITKDDGTKETIIGFDKGKLNQVIGL</sequence>
<dbReference type="InterPro" id="IPR036249">
    <property type="entry name" value="Thioredoxin-like_sf"/>
</dbReference>
<reference evidence="3 4" key="1">
    <citation type="journal article" date="2015" name="Nature">
        <title>rRNA introns, odd ribosomes, and small enigmatic genomes across a large radiation of phyla.</title>
        <authorList>
            <person name="Brown C.T."/>
            <person name="Hug L.A."/>
            <person name="Thomas B.C."/>
            <person name="Sharon I."/>
            <person name="Castelle C.J."/>
            <person name="Singh A."/>
            <person name="Wilkins M.J."/>
            <person name="Williams K.H."/>
            <person name="Banfield J.F."/>
        </authorList>
    </citation>
    <scope>NUCLEOTIDE SEQUENCE [LARGE SCALE GENOMIC DNA]</scope>
</reference>
<dbReference type="EMBL" id="LBUY01000063">
    <property type="protein sequence ID" value="KKQ72671.1"/>
    <property type="molecule type" value="Genomic_DNA"/>
</dbReference>
<dbReference type="InterPro" id="IPR051548">
    <property type="entry name" value="Grx-like_ET"/>
</dbReference>
<dbReference type="PANTHER" id="PTHR34386">
    <property type="entry name" value="GLUTAREDOXIN"/>
    <property type="match status" value="1"/>
</dbReference>
<keyword evidence="1" id="KW-1133">Transmembrane helix</keyword>
<dbReference type="Pfam" id="PF00462">
    <property type="entry name" value="Glutaredoxin"/>
    <property type="match status" value="1"/>
</dbReference>
<dbReference type="GO" id="GO:0009055">
    <property type="term" value="F:electron transfer activity"/>
    <property type="evidence" value="ECO:0007669"/>
    <property type="project" value="TreeGrafter"/>
</dbReference>
<evidence type="ECO:0000313" key="4">
    <source>
        <dbReference type="Proteomes" id="UP000034738"/>
    </source>
</evidence>
<name>A0A0G0N6D0_9BACT</name>
<dbReference type="InterPro" id="IPR002109">
    <property type="entry name" value="Glutaredoxin"/>
</dbReference>
<dbReference type="CDD" id="cd02976">
    <property type="entry name" value="NrdH"/>
    <property type="match status" value="1"/>
</dbReference>
<evidence type="ECO:0000313" key="3">
    <source>
        <dbReference type="EMBL" id="KKQ72671.1"/>
    </source>
</evidence>
<protein>
    <submittedName>
        <fullName evidence="3">Glutaredoxin</fullName>
    </submittedName>
</protein>
<dbReference type="Proteomes" id="UP000034738">
    <property type="component" value="Unassembled WGS sequence"/>
</dbReference>
<feature type="transmembrane region" description="Helical" evidence="1">
    <location>
        <begin position="6"/>
        <end position="26"/>
    </location>
</feature>
<proteinExistence type="predicted"/>
<accession>A0A0G0N6D0</accession>
<keyword evidence="1" id="KW-0812">Transmembrane</keyword>
<dbReference type="SUPFAM" id="SSF52833">
    <property type="entry name" value="Thioredoxin-like"/>
    <property type="match status" value="1"/>
</dbReference>
<dbReference type="AlphaFoldDB" id="A0A0G0N6D0"/>
<organism evidence="3 4">
    <name type="scientific">Candidatus Woesebacteria bacterium GW2011_GWB1_38_5</name>
    <dbReference type="NCBI Taxonomy" id="1618568"/>
    <lineage>
        <taxon>Bacteria</taxon>
        <taxon>Candidatus Woeseibacteriota</taxon>
    </lineage>
</organism>
<feature type="domain" description="Glutaredoxin" evidence="2">
    <location>
        <begin position="14"/>
        <end position="69"/>
    </location>
</feature>
<evidence type="ECO:0000259" key="2">
    <source>
        <dbReference type="Pfam" id="PF00462"/>
    </source>
</evidence>
<gene>
    <name evidence="3" type="ORF">US95_C0063G0011</name>
</gene>
<comment type="caution">
    <text evidence="3">The sequence shown here is derived from an EMBL/GenBank/DDBJ whole genome shotgun (WGS) entry which is preliminary data.</text>
</comment>
<dbReference type="PROSITE" id="PS51354">
    <property type="entry name" value="GLUTAREDOXIN_2"/>
    <property type="match status" value="1"/>
</dbReference>
<dbReference type="GO" id="GO:0045454">
    <property type="term" value="P:cell redox homeostasis"/>
    <property type="evidence" value="ECO:0007669"/>
    <property type="project" value="TreeGrafter"/>
</dbReference>
<evidence type="ECO:0000256" key="1">
    <source>
        <dbReference type="SAM" id="Phobius"/>
    </source>
</evidence>